<protein>
    <recommendedName>
        <fullName evidence="3">Carboxylic ester hydrolase</fullName>
    </recommendedName>
</protein>
<proteinExistence type="predicted"/>
<evidence type="ECO:0000313" key="2">
    <source>
        <dbReference type="Proteomes" id="UP001285441"/>
    </source>
</evidence>
<reference evidence="1" key="1">
    <citation type="journal article" date="2023" name="Mol. Phylogenet. Evol.">
        <title>Genome-scale phylogeny and comparative genomics of the fungal order Sordariales.</title>
        <authorList>
            <person name="Hensen N."/>
            <person name="Bonometti L."/>
            <person name="Westerberg I."/>
            <person name="Brannstrom I.O."/>
            <person name="Guillou S."/>
            <person name="Cros-Aarteil S."/>
            <person name="Calhoun S."/>
            <person name="Haridas S."/>
            <person name="Kuo A."/>
            <person name="Mondo S."/>
            <person name="Pangilinan J."/>
            <person name="Riley R."/>
            <person name="LaButti K."/>
            <person name="Andreopoulos B."/>
            <person name="Lipzen A."/>
            <person name="Chen C."/>
            <person name="Yan M."/>
            <person name="Daum C."/>
            <person name="Ng V."/>
            <person name="Clum A."/>
            <person name="Steindorff A."/>
            <person name="Ohm R.A."/>
            <person name="Martin F."/>
            <person name="Silar P."/>
            <person name="Natvig D.O."/>
            <person name="Lalanne C."/>
            <person name="Gautier V."/>
            <person name="Ament-Velasquez S.L."/>
            <person name="Kruys A."/>
            <person name="Hutchinson M.I."/>
            <person name="Powell A.J."/>
            <person name="Barry K."/>
            <person name="Miller A.N."/>
            <person name="Grigoriev I.V."/>
            <person name="Debuchy R."/>
            <person name="Gladieux P."/>
            <person name="Hiltunen Thoren M."/>
            <person name="Johannesson H."/>
        </authorList>
    </citation>
    <scope>NUCLEOTIDE SEQUENCE</scope>
    <source>
        <strain evidence="1">CBS 232.78</strain>
    </source>
</reference>
<comment type="caution">
    <text evidence="1">The sequence shown here is derived from an EMBL/GenBank/DDBJ whole genome shotgun (WGS) entry which is preliminary data.</text>
</comment>
<name>A0AAE0NY82_9PEZI</name>
<sequence length="243" mass="26926">MLLDLYWPRQSHFLTSVQYQFSNKCQYNQHYHVTTQHIQGFGSPSVKNSPISPLGVSGFRFLGFPGTIVAIHGCDGPDENYFRNTPYASLAEEIGLVTILPLSFAYAGPCWDTSSNSSAEPGHGDPESIATMVSWASKHWHARSCRVAITGSSSKVLFQRIVDVYANYSGSNLIFCLRTGRKLMTYSRWNETIGNWGDPNFPHIDNVLKFPNSTTTGATKQINNTLMGVWVQGGAVQRIPSRG</sequence>
<accession>A0AAE0NY82</accession>
<gene>
    <name evidence="1" type="ORF">B0H63DRAFT_519203</name>
</gene>
<organism evidence="1 2">
    <name type="scientific">Podospora didyma</name>
    <dbReference type="NCBI Taxonomy" id="330526"/>
    <lineage>
        <taxon>Eukaryota</taxon>
        <taxon>Fungi</taxon>
        <taxon>Dikarya</taxon>
        <taxon>Ascomycota</taxon>
        <taxon>Pezizomycotina</taxon>
        <taxon>Sordariomycetes</taxon>
        <taxon>Sordariomycetidae</taxon>
        <taxon>Sordariales</taxon>
        <taxon>Podosporaceae</taxon>
        <taxon>Podospora</taxon>
    </lineage>
</organism>
<evidence type="ECO:0008006" key="3">
    <source>
        <dbReference type="Google" id="ProtNLM"/>
    </source>
</evidence>
<dbReference type="EMBL" id="JAULSW010000002">
    <property type="protein sequence ID" value="KAK3389967.1"/>
    <property type="molecule type" value="Genomic_DNA"/>
</dbReference>
<dbReference type="Proteomes" id="UP001285441">
    <property type="component" value="Unassembled WGS sequence"/>
</dbReference>
<dbReference type="AlphaFoldDB" id="A0AAE0NY82"/>
<evidence type="ECO:0000313" key="1">
    <source>
        <dbReference type="EMBL" id="KAK3389967.1"/>
    </source>
</evidence>
<keyword evidence="2" id="KW-1185">Reference proteome</keyword>
<reference evidence="1" key="2">
    <citation type="submission" date="2023-06" db="EMBL/GenBank/DDBJ databases">
        <authorList>
            <consortium name="Lawrence Berkeley National Laboratory"/>
            <person name="Haridas S."/>
            <person name="Hensen N."/>
            <person name="Bonometti L."/>
            <person name="Westerberg I."/>
            <person name="Brannstrom I.O."/>
            <person name="Guillou S."/>
            <person name="Cros-Aarteil S."/>
            <person name="Calhoun S."/>
            <person name="Kuo A."/>
            <person name="Mondo S."/>
            <person name="Pangilinan J."/>
            <person name="Riley R."/>
            <person name="LaButti K."/>
            <person name="Andreopoulos B."/>
            <person name="Lipzen A."/>
            <person name="Chen C."/>
            <person name="Yanf M."/>
            <person name="Daum C."/>
            <person name="Ng V."/>
            <person name="Clum A."/>
            <person name="Steindorff A."/>
            <person name="Ohm R."/>
            <person name="Martin F."/>
            <person name="Silar P."/>
            <person name="Natvig D."/>
            <person name="Lalanne C."/>
            <person name="Gautier V."/>
            <person name="Ament-velasquez S.L."/>
            <person name="Kruys A."/>
            <person name="Hutchinson M.I."/>
            <person name="Powell A.J."/>
            <person name="Barry K."/>
            <person name="Miller A.N."/>
            <person name="Grigoriev I.V."/>
            <person name="Debuchy R."/>
            <person name="Gladieux P."/>
            <person name="Thoren M.H."/>
            <person name="Johannesson H."/>
        </authorList>
    </citation>
    <scope>NUCLEOTIDE SEQUENCE</scope>
    <source>
        <strain evidence="1">CBS 232.78</strain>
    </source>
</reference>